<dbReference type="Pfam" id="PF00248">
    <property type="entry name" value="Aldo_ket_red"/>
    <property type="match status" value="1"/>
</dbReference>
<evidence type="ECO:0000313" key="3">
    <source>
        <dbReference type="Proteomes" id="UP000007883"/>
    </source>
</evidence>
<evidence type="ECO:0000313" key="2">
    <source>
        <dbReference type="EMBL" id="BAL96771.1"/>
    </source>
</evidence>
<dbReference type="Gene3D" id="3.20.20.100">
    <property type="entry name" value="NADP-dependent oxidoreductase domain"/>
    <property type="match status" value="1"/>
</dbReference>
<dbReference type="InterPro" id="IPR023210">
    <property type="entry name" value="NADP_OxRdtase_dom"/>
</dbReference>
<dbReference type="PANTHER" id="PTHR43364:SF1">
    <property type="entry name" value="OXIDOREDUCTASE YDHF"/>
    <property type="match status" value="1"/>
</dbReference>
<reference evidence="2 3" key="1">
    <citation type="journal article" date="2012" name="J. Bacteriol.">
        <title>Complete genome sequence of phototrophic betaproteobacterium Rubrivivax gelatinosus IL144.</title>
        <authorList>
            <person name="Nagashima S."/>
            <person name="Kamimura A."/>
            <person name="Shimizu T."/>
            <person name="Nakamura-isaki S."/>
            <person name="Aono E."/>
            <person name="Sakamoto K."/>
            <person name="Ichikawa N."/>
            <person name="Nakazawa H."/>
            <person name="Sekine M."/>
            <person name="Yamazaki S."/>
            <person name="Fujita N."/>
            <person name="Shimada K."/>
            <person name="Hanada S."/>
            <person name="Nagashima K.V.P."/>
        </authorList>
    </citation>
    <scope>NUCLEOTIDE SEQUENCE [LARGE SCALE GENOMIC DNA]</scope>
    <source>
        <strain evidence="3">NBRC 100245 / IL144</strain>
    </source>
</reference>
<dbReference type="EMBL" id="AP012320">
    <property type="protein sequence ID" value="BAL96771.1"/>
    <property type="molecule type" value="Genomic_DNA"/>
</dbReference>
<accession>I0HUT4</accession>
<feature type="domain" description="NADP-dependent oxidoreductase" evidence="1">
    <location>
        <begin position="17"/>
        <end position="289"/>
    </location>
</feature>
<dbReference type="PANTHER" id="PTHR43364">
    <property type="entry name" value="NADH-SPECIFIC METHYLGLYOXAL REDUCTASE-RELATED"/>
    <property type="match status" value="1"/>
</dbReference>
<protein>
    <submittedName>
        <fullName evidence="2">Putative oxidoreductase, aldo/keto reductase family protein</fullName>
    </submittedName>
</protein>
<dbReference type="HOGENOM" id="CLU_023205_8_0_4"/>
<dbReference type="STRING" id="983917.RGE_34320"/>
<proteinExistence type="predicted"/>
<dbReference type="eggNOG" id="COG4989">
    <property type="taxonomic scope" value="Bacteria"/>
</dbReference>
<evidence type="ECO:0000259" key="1">
    <source>
        <dbReference type="Pfam" id="PF00248"/>
    </source>
</evidence>
<dbReference type="AlphaFoldDB" id="I0HUT4"/>
<name>I0HUT4_RUBGI</name>
<dbReference type="GO" id="GO:0005829">
    <property type="term" value="C:cytosol"/>
    <property type="evidence" value="ECO:0007669"/>
    <property type="project" value="TreeGrafter"/>
</dbReference>
<dbReference type="InterPro" id="IPR050523">
    <property type="entry name" value="AKR_Detox_Biosynth"/>
</dbReference>
<dbReference type="RefSeq" id="WP_014429629.1">
    <property type="nucleotide sequence ID" value="NC_017075.1"/>
</dbReference>
<organism evidence="2 3">
    <name type="scientific">Rubrivivax gelatinosus (strain NBRC 100245 / IL144)</name>
    <dbReference type="NCBI Taxonomy" id="983917"/>
    <lineage>
        <taxon>Bacteria</taxon>
        <taxon>Pseudomonadati</taxon>
        <taxon>Pseudomonadota</taxon>
        <taxon>Betaproteobacteria</taxon>
        <taxon>Burkholderiales</taxon>
        <taxon>Sphaerotilaceae</taxon>
        <taxon>Rubrivivax</taxon>
    </lineage>
</organism>
<dbReference type="Proteomes" id="UP000007883">
    <property type="component" value="Chromosome"/>
</dbReference>
<dbReference type="InterPro" id="IPR036812">
    <property type="entry name" value="NAD(P)_OxRdtase_dom_sf"/>
</dbReference>
<dbReference type="SUPFAM" id="SSF51430">
    <property type="entry name" value="NAD(P)-linked oxidoreductase"/>
    <property type="match status" value="1"/>
</dbReference>
<dbReference type="KEGG" id="rge:RGE_34320"/>
<dbReference type="PATRIC" id="fig|983917.3.peg.3356"/>
<gene>
    <name evidence="2" type="ordered locus">RGE_34320</name>
</gene>
<sequence>MDRNTSHPPHDGLLSPVVAGCWRLHEWGFDVAARVRWIEQALELGIITFDHADIYGGYRVEALFGEALAAAPGLRERLRLVSKCGIKLVCDARPAHAIKSYDGSREHVVASVEASLRALRTDRLDLLLLHRPDLLADPDEIAATFDDLRRAGKVLHFGVSNHTPSQFALLHRRIPLVTNQLELSPLQMQALADGTLEQALDLGLPPMIWSPLAGGRLFRGDDEQARRVRAVLEALGAEHGVSAATVAYAWILRHPSRPVPITGSSRIEALAEATAALALRLPAEAWYRVWQASMGHEVA</sequence>
<keyword evidence="3" id="KW-1185">Reference proteome</keyword>